<accession>A0A8H4LGT4</accession>
<protein>
    <submittedName>
        <fullName evidence="2">Uncharacterized protein</fullName>
    </submittedName>
</protein>
<name>A0A8H4LGT4_9HYPO</name>
<evidence type="ECO:0000313" key="3">
    <source>
        <dbReference type="Proteomes" id="UP000554235"/>
    </source>
</evidence>
<dbReference type="OrthoDB" id="4581301at2759"/>
<feature type="region of interest" description="Disordered" evidence="1">
    <location>
        <begin position="113"/>
        <end position="151"/>
    </location>
</feature>
<dbReference type="Proteomes" id="UP000554235">
    <property type="component" value="Unassembled WGS sequence"/>
</dbReference>
<comment type="caution">
    <text evidence="2">The sequence shown here is derived from an EMBL/GenBank/DDBJ whole genome shotgun (WGS) entry which is preliminary data.</text>
</comment>
<evidence type="ECO:0000313" key="2">
    <source>
        <dbReference type="EMBL" id="KAF4467353.1"/>
    </source>
</evidence>
<reference evidence="2 3" key="1">
    <citation type="submission" date="2020-01" db="EMBL/GenBank/DDBJ databases">
        <title>Identification and distribution of gene clusters putatively required for synthesis of sphingolipid metabolism inhibitors in phylogenetically diverse species of the filamentous fungus Fusarium.</title>
        <authorList>
            <person name="Kim H.-S."/>
            <person name="Busman M."/>
            <person name="Brown D.W."/>
            <person name="Divon H."/>
            <person name="Uhlig S."/>
            <person name="Proctor R.H."/>
        </authorList>
    </citation>
    <scope>NUCLEOTIDE SEQUENCE [LARGE SCALE GENOMIC DNA]</scope>
    <source>
        <strain evidence="2 3">NRRL 20459</strain>
    </source>
</reference>
<organism evidence="2 3">
    <name type="scientific">Fusarium albosuccineum</name>
    <dbReference type="NCBI Taxonomy" id="1237068"/>
    <lineage>
        <taxon>Eukaryota</taxon>
        <taxon>Fungi</taxon>
        <taxon>Dikarya</taxon>
        <taxon>Ascomycota</taxon>
        <taxon>Pezizomycotina</taxon>
        <taxon>Sordariomycetes</taxon>
        <taxon>Hypocreomycetidae</taxon>
        <taxon>Hypocreales</taxon>
        <taxon>Nectriaceae</taxon>
        <taxon>Fusarium</taxon>
        <taxon>Fusarium decemcellulare species complex</taxon>
    </lineage>
</organism>
<sequence length="525" mass="58484">MFVRLRRDGTVSHRLNRRSPGYKRPKKHEFFQASNLLLDLDDVFSEHVRPSNEDDEARMLKHWSVDPKRREVKSRLRQLQRELDRSRRQVFDVSSGVAKSWLPSHHDILSLALNGSQSPAPPSESSVEGHQGLASVSNTDTPGSREQPNTLHTIRSRSGIPERAQGNDEMLLHWFQLRNQLTRPEPHTNKPPPSPAQLVEALQKETSVTGIRRLVSRALSSGLDATCFSQAHLFVSSELQNSFDFLLTLGKEKNGTCHNLLAFLGNLSQRLSPRGAHIGAPLCGLGLRLSAAICKPRATMEYLDIGFGHGYWAANDQVMGDLLSTLETYLHQLSMSPGLRSLEVADKQRLLQLLTGVYNKDQTTEKSVRSLALYFLQERRDEVNYTRMALGIYRCYIVLLGHLGAVASLWQEWRSSGIAIGNLIQNGRLPIPDGQPDAIVVEAFQSAIAASLSVVALGEDEVPKDLDLAGCVTLDLVSINKQKQDARPGYQQEEAHPMRGFVDGDIRAALGLPLDGWLEEVRRLA</sequence>
<dbReference type="AlphaFoldDB" id="A0A8H4LGT4"/>
<proteinExistence type="predicted"/>
<evidence type="ECO:0000256" key="1">
    <source>
        <dbReference type="SAM" id="MobiDB-lite"/>
    </source>
</evidence>
<keyword evidence="3" id="KW-1185">Reference proteome</keyword>
<dbReference type="EMBL" id="JAADYS010000760">
    <property type="protein sequence ID" value="KAF4467353.1"/>
    <property type="molecule type" value="Genomic_DNA"/>
</dbReference>
<gene>
    <name evidence="2" type="ORF">FALBO_5771</name>
</gene>